<dbReference type="SUPFAM" id="SSF48264">
    <property type="entry name" value="Cytochrome P450"/>
    <property type="match status" value="1"/>
</dbReference>
<dbReference type="OrthoDB" id="1470350at2759"/>
<keyword evidence="1" id="KW-0812">Transmembrane</keyword>
<dbReference type="Gene3D" id="1.10.630.10">
    <property type="entry name" value="Cytochrome P450"/>
    <property type="match status" value="1"/>
</dbReference>
<evidence type="ECO:0000256" key="1">
    <source>
        <dbReference type="SAM" id="Phobius"/>
    </source>
</evidence>
<dbReference type="InterPro" id="IPR001128">
    <property type="entry name" value="Cyt_P450"/>
</dbReference>
<dbReference type="GO" id="GO:0005506">
    <property type="term" value="F:iron ion binding"/>
    <property type="evidence" value="ECO:0007669"/>
    <property type="project" value="InterPro"/>
</dbReference>
<comment type="caution">
    <text evidence="2">The sequence shown here is derived from an EMBL/GenBank/DDBJ whole genome shotgun (WGS) entry which is preliminary data.</text>
</comment>
<dbReference type="AlphaFoldDB" id="A0A9N9C070"/>
<keyword evidence="1" id="KW-0472">Membrane</keyword>
<name>A0A9N9C070_9GLOM</name>
<evidence type="ECO:0000313" key="2">
    <source>
        <dbReference type="EMBL" id="CAG8586026.1"/>
    </source>
</evidence>
<protein>
    <submittedName>
        <fullName evidence="2">7229_t:CDS:1</fullName>
    </submittedName>
</protein>
<sequence length="391" mass="45577">MSLLDKVGLFESEQSYISIIFTYIFLYVSIFYFRYYLDTNRLPGPVPFPIVGNLPHLILSLLYARFNLSQVIQILHVKYGELFQLDIPFSFRDPVVVISNAQIADLLFDSTSVAKSKFHLRTSPRQGIDELGISRKGLYFNKDTESWVRNRKFLANGISSVDVAKDCVVYARKAFKEMEKSWIEIESFNEEHYRVANVNIREWIFRWTTDIIFKVTTSENVNSIQTYKKTILETINIDNEKSGINSSFKKLAKSLSIAITDDESRSRRIIDTERFIQNIQDFFPAVWTFLATPKWTRDYVPHVSTMARRFKESLGMVNKELAKIVKEKREEIRINRSQAKEVKMDFLTMMITFEKDKVTLSDDDIRENLLHTMADGINTVSYYGAKTNPFL</sequence>
<evidence type="ECO:0000313" key="3">
    <source>
        <dbReference type="Proteomes" id="UP000789508"/>
    </source>
</evidence>
<gene>
    <name evidence="2" type="ORF">ALEPTO_LOCUS7487</name>
</gene>
<dbReference type="InterPro" id="IPR036396">
    <property type="entry name" value="Cyt_P450_sf"/>
</dbReference>
<dbReference type="GO" id="GO:0020037">
    <property type="term" value="F:heme binding"/>
    <property type="evidence" value="ECO:0007669"/>
    <property type="project" value="InterPro"/>
</dbReference>
<accession>A0A9N9C070</accession>
<feature type="transmembrane region" description="Helical" evidence="1">
    <location>
        <begin position="46"/>
        <end position="66"/>
    </location>
</feature>
<reference evidence="2" key="1">
    <citation type="submission" date="2021-06" db="EMBL/GenBank/DDBJ databases">
        <authorList>
            <person name="Kallberg Y."/>
            <person name="Tangrot J."/>
            <person name="Rosling A."/>
        </authorList>
    </citation>
    <scope>NUCLEOTIDE SEQUENCE</scope>
    <source>
        <strain evidence="2">FL130A</strain>
    </source>
</reference>
<dbReference type="PANTHER" id="PTHR24281">
    <property type="entry name" value="STEROID 21-HYDROXYLASE-RELATED"/>
    <property type="match status" value="1"/>
</dbReference>
<organism evidence="2 3">
    <name type="scientific">Ambispora leptoticha</name>
    <dbReference type="NCBI Taxonomy" id="144679"/>
    <lineage>
        <taxon>Eukaryota</taxon>
        <taxon>Fungi</taxon>
        <taxon>Fungi incertae sedis</taxon>
        <taxon>Mucoromycota</taxon>
        <taxon>Glomeromycotina</taxon>
        <taxon>Glomeromycetes</taxon>
        <taxon>Archaeosporales</taxon>
        <taxon>Ambisporaceae</taxon>
        <taxon>Ambispora</taxon>
    </lineage>
</organism>
<dbReference type="EMBL" id="CAJVPS010003293">
    <property type="protein sequence ID" value="CAG8586026.1"/>
    <property type="molecule type" value="Genomic_DNA"/>
</dbReference>
<dbReference type="GO" id="GO:0016705">
    <property type="term" value="F:oxidoreductase activity, acting on paired donors, with incorporation or reduction of molecular oxygen"/>
    <property type="evidence" value="ECO:0007669"/>
    <property type="project" value="InterPro"/>
</dbReference>
<keyword evidence="3" id="KW-1185">Reference proteome</keyword>
<dbReference type="Pfam" id="PF00067">
    <property type="entry name" value="p450"/>
    <property type="match status" value="1"/>
</dbReference>
<proteinExistence type="predicted"/>
<keyword evidence="1" id="KW-1133">Transmembrane helix</keyword>
<dbReference type="GO" id="GO:0004497">
    <property type="term" value="F:monooxygenase activity"/>
    <property type="evidence" value="ECO:0007669"/>
    <property type="project" value="InterPro"/>
</dbReference>
<dbReference type="Proteomes" id="UP000789508">
    <property type="component" value="Unassembled WGS sequence"/>
</dbReference>
<feature type="transmembrane region" description="Helical" evidence="1">
    <location>
        <begin position="15"/>
        <end position="34"/>
    </location>
</feature>